<evidence type="ECO:0000256" key="1">
    <source>
        <dbReference type="SAM" id="MobiDB-lite"/>
    </source>
</evidence>
<dbReference type="STRING" id="4529.A0A0E0ND48"/>
<feature type="region of interest" description="Disordered" evidence="1">
    <location>
        <begin position="169"/>
        <end position="228"/>
    </location>
</feature>
<feature type="region of interest" description="Disordered" evidence="1">
    <location>
        <begin position="115"/>
        <end position="153"/>
    </location>
</feature>
<proteinExistence type="predicted"/>
<dbReference type="Proteomes" id="UP000008022">
    <property type="component" value="Unassembled WGS sequence"/>
</dbReference>
<reference evidence="3" key="1">
    <citation type="submission" date="2013-06" db="EMBL/GenBank/DDBJ databases">
        <authorList>
            <person name="Zhao Q."/>
        </authorList>
    </citation>
    <scope>NUCLEOTIDE SEQUENCE</scope>
    <source>
        <strain evidence="3">cv. W1943</strain>
    </source>
</reference>
<dbReference type="EnsemblPlants" id="ORUFI02G12530.1">
    <property type="protein sequence ID" value="ORUFI02G12530.1"/>
    <property type="gene ID" value="ORUFI02G12530"/>
</dbReference>
<protein>
    <submittedName>
        <fullName evidence="2">Uncharacterized protein</fullName>
    </submittedName>
</protein>
<feature type="region of interest" description="Disordered" evidence="1">
    <location>
        <begin position="1"/>
        <end position="50"/>
    </location>
</feature>
<dbReference type="AlphaFoldDB" id="A0A0E0ND48"/>
<reference evidence="2" key="2">
    <citation type="submission" date="2015-06" db="UniProtKB">
        <authorList>
            <consortium name="EnsemblPlants"/>
        </authorList>
    </citation>
    <scope>IDENTIFICATION</scope>
</reference>
<feature type="compositionally biased region" description="Low complexity" evidence="1">
    <location>
        <begin position="179"/>
        <end position="216"/>
    </location>
</feature>
<name>A0A0E0ND48_ORYRU</name>
<organism evidence="2 3">
    <name type="scientific">Oryza rufipogon</name>
    <name type="common">Brownbeard rice</name>
    <name type="synonym">Asian wild rice</name>
    <dbReference type="NCBI Taxonomy" id="4529"/>
    <lineage>
        <taxon>Eukaryota</taxon>
        <taxon>Viridiplantae</taxon>
        <taxon>Streptophyta</taxon>
        <taxon>Embryophyta</taxon>
        <taxon>Tracheophyta</taxon>
        <taxon>Spermatophyta</taxon>
        <taxon>Magnoliopsida</taxon>
        <taxon>Liliopsida</taxon>
        <taxon>Poales</taxon>
        <taxon>Poaceae</taxon>
        <taxon>BOP clade</taxon>
        <taxon>Oryzoideae</taxon>
        <taxon>Oryzeae</taxon>
        <taxon>Oryzinae</taxon>
        <taxon>Oryza</taxon>
    </lineage>
</organism>
<evidence type="ECO:0000313" key="3">
    <source>
        <dbReference type="Proteomes" id="UP000008022"/>
    </source>
</evidence>
<dbReference type="HOGENOM" id="CLU_076465_0_0_1"/>
<dbReference type="Gramene" id="ORUFI02G12530.1">
    <property type="protein sequence ID" value="ORUFI02G12530.1"/>
    <property type="gene ID" value="ORUFI02G12530"/>
</dbReference>
<evidence type="ECO:0000313" key="2">
    <source>
        <dbReference type="EnsemblPlants" id="ORUFI02G12530.1"/>
    </source>
</evidence>
<sequence length="316" mass="33459">MGSSSARQRRRSSALPTPPHHAASDSAPPPVASAPLHHARSGGPRRQLCPMAPPTTLVGCAIDSAPGASRLLTACTCSRAASASMDVEPCLDDALGHSFCYAAAATANAHSLSFRHASPVPRSPPTASPPSAVAPERTRREEKRKRKETFMWAHGQPVNLFPVEGAAVQGIRDPDPRPADASSTPSSSSAAAGRRQRSGPYSSPRRSSPCLSVSPRNPHPRPRPSLPAAVLRRRRRANSDCVSETVRRLLLLLLFSRPTERLLLLLLCPTPPRARSIEPLHAAVVGSGPAAVGFDMAVSCERSTPSVEVPLPSLLF</sequence>
<keyword evidence="3" id="KW-1185">Reference proteome</keyword>
<accession>A0A0E0ND48</accession>